<dbReference type="InterPro" id="IPR002197">
    <property type="entry name" value="HTH_Fis"/>
</dbReference>
<evidence type="ECO:0000256" key="1">
    <source>
        <dbReference type="ARBA" id="ARBA00022741"/>
    </source>
</evidence>
<dbReference type="PRINTS" id="PR01590">
    <property type="entry name" value="HTHFIS"/>
</dbReference>
<name>A0A268NVP0_SHOCL</name>
<dbReference type="GO" id="GO:0043565">
    <property type="term" value="F:sequence-specific DNA binding"/>
    <property type="evidence" value="ECO:0007669"/>
    <property type="project" value="InterPro"/>
</dbReference>
<dbReference type="SUPFAM" id="SSF46689">
    <property type="entry name" value="Homeodomain-like"/>
    <property type="match status" value="1"/>
</dbReference>
<organism evidence="7 8">
    <name type="scientific">Shouchella clausii</name>
    <name type="common">Alkalihalobacillus clausii</name>
    <dbReference type="NCBI Taxonomy" id="79880"/>
    <lineage>
        <taxon>Bacteria</taxon>
        <taxon>Bacillati</taxon>
        <taxon>Bacillota</taxon>
        <taxon>Bacilli</taxon>
        <taxon>Bacillales</taxon>
        <taxon>Bacillaceae</taxon>
        <taxon>Shouchella</taxon>
    </lineage>
</organism>
<dbReference type="Pfam" id="PF25601">
    <property type="entry name" value="AAA_lid_14"/>
    <property type="match status" value="1"/>
</dbReference>
<dbReference type="InterPro" id="IPR003593">
    <property type="entry name" value="AAA+_ATPase"/>
</dbReference>
<dbReference type="Pfam" id="PF02954">
    <property type="entry name" value="HTH_8"/>
    <property type="match status" value="1"/>
</dbReference>
<evidence type="ECO:0000259" key="6">
    <source>
        <dbReference type="PROSITE" id="PS50112"/>
    </source>
</evidence>
<dbReference type="Proteomes" id="UP000216207">
    <property type="component" value="Unassembled WGS sequence"/>
</dbReference>
<dbReference type="InterPro" id="IPR035965">
    <property type="entry name" value="PAS-like_dom_sf"/>
</dbReference>
<dbReference type="InterPro" id="IPR025662">
    <property type="entry name" value="Sigma_54_int_dom_ATP-bd_1"/>
</dbReference>
<proteinExistence type="predicted"/>
<dbReference type="Gene3D" id="1.10.10.60">
    <property type="entry name" value="Homeodomain-like"/>
    <property type="match status" value="1"/>
</dbReference>
<dbReference type="PROSITE" id="PS50112">
    <property type="entry name" value="PAS"/>
    <property type="match status" value="1"/>
</dbReference>
<dbReference type="Gene3D" id="1.10.8.60">
    <property type="match status" value="1"/>
</dbReference>
<dbReference type="GO" id="GO:0005524">
    <property type="term" value="F:ATP binding"/>
    <property type="evidence" value="ECO:0007669"/>
    <property type="project" value="UniProtKB-KW"/>
</dbReference>
<dbReference type="InterPro" id="IPR027417">
    <property type="entry name" value="P-loop_NTPase"/>
</dbReference>
<dbReference type="PROSITE" id="PS00675">
    <property type="entry name" value="SIGMA54_INTERACT_1"/>
    <property type="match status" value="1"/>
</dbReference>
<dbReference type="PROSITE" id="PS50045">
    <property type="entry name" value="SIGMA54_INTERACT_4"/>
    <property type="match status" value="1"/>
</dbReference>
<evidence type="ECO:0000256" key="3">
    <source>
        <dbReference type="ARBA" id="ARBA00023015"/>
    </source>
</evidence>
<dbReference type="InterPro" id="IPR058031">
    <property type="entry name" value="AAA_lid_NorR"/>
</dbReference>
<dbReference type="InterPro" id="IPR002078">
    <property type="entry name" value="Sigma_54_int"/>
</dbReference>
<dbReference type="GO" id="GO:0006355">
    <property type="term" value="P:regulation of DNA-templated transcription"/>
    <property type="evidence" value="ECO:0007669"/>
    <property type="project" value="InterPro"/>
</dbReference>
<dbReference type="PANTHER" id="PTHR32071:SF57">
    <property type="entry name" value="C4-DICARBOXYLATE TRANSPORT TRANSCRIPTIONAL REGULATORY PROTEIN DCTD"/>
    <property type="match status" value="1"/>
</dbReference>
<dbReference type="RefSeq" id="WP_095327240.1">
    <property type="nucleotide sequence ID" value="NZ_NPCC01000036.1"/>
</dbReference>
<feature type="domain" description="Sigma-54 factor interaction" evidence="5">
    <location>
        <begin position="266"/>
        <end position="496"/>
    </location>
</feature>
<dbReference type="InterPro" id="IPR000014">
    <property type="entry name" value="PAS"/>
</dbReference>
<dbReference type="CDD" id="cd00009">
    <property type="entry name" value="AAA"/>
    <property type="match status" value="1"/>
</dbReference>
<dbReference type="EMBL" id="NPCC01000036">
    <property type="protein sequence ID" value="PAE87319.1"/>
    <property type="molecule type" value="Genomic_DNA"/>
</dbReference>
<keyword evidence="3" id="KW-0805">Transcription regulation</keyword>
<dbReference type="Pfam" id="PF00989">
    <property type="entry name" value="PAS"/>
    <property type="match status" value="1"/>
</dbReference>
<dbReference type="AlphaFoldDB" id="A0A268NVP0"/>
<keyword evidence="2" id="KW-0067">ATP-binding</keyword>
<sequence>MVQQMTINQSGFHVSHYWIEPVSFALYEERTIQEWARLLQYAGSLIVLVTEEGEPVGALLPETIVAAISHGETAIEKALESVEVIEIENRRTPSPDGSKVVLIKEGNDYIGAVTRENWRRAREEYEQKAILEAILENAYEGIVIVDKQGKIVKMNNAYRSFIGGKDEAEVEGKFVADVIENTRLHEVVKSGIPERGEIQLIEGQNMVVHRIPIWQNHRVVGAVGMLIFEGVSELYEILQRARVFLSEESPSTEPTKKNATSVERRLIGRSEALQSCKCFARKVARTKATVLLTGETGTGKELFARLIHQMSNQANGPFVAINCAAMPETLLEAELFGYEEGAFTGARRGGAVGKFEQASGGTLFLDEAGEMSNALQAKLLRVLETKQVDRVGSCRPVQTDFRLIAATNADLNHLVADGKFRKDLYYRLVAITLNIPPLRERKEDIPYLISAFMDRFAQEYGLRHKRFCEDALHAFLEYDWPGNVRELANAIDYIMAIGEEEKVTSDTLPPFLRNHAAKKESLKAVARRSEKERIEQAIVLANGNKAKAAKLLGIHRATLYRKLKEQESS</sequence>
<dbReference type="SUPFAM" id="SSF55785">
    <property type="entry name" value="PYP-like sensor domain (PAS domain)"/>
    <property type="match status" value="1"/>
</dbReference>
<evidence type="ECO:0008006" key="9">
    <source>
        <dbReference type="Google" id="ProtNLM"/>
    </source>
</evidence>
<dbReference type="Pfam" id="PF00158">
    <property type="entry name" value="Sigma54_activat"/>
    <property type="match status" value="1"/>
</dbReference>
<evidence type="ECO:0000259" key="5">
    <source>
        <dbReference type="PROSITE" id="PS50045"/>
    </source>
</evidence>
<reference evidence="7 8" key="1">
    <citation type="submission" date="2017-07" db="EMBL/GenBank/DDBJ databases">
        <title>Isolation and whole genome analysis of endospore-forming bacteria from heroin.</title>
        <authorList>
            <person name="Kalinowski J."/>
            <person name="Ahrens B."/>
            <person name="Al-Dilaimi A."/>
            <person name="Winkler A."/>
            <person name="Wibberg D."/>
            <person name="Schleenbecker U."/>
            <person name="Ruckert C."/>
            <person name="Wolfel R."/>
            <person name="Grass G."/>
        </authorList>
    </citation>
    <scope>NUCLEOTIDE SEQUENCE [LARGE SCALE GENOMIC DNA]</scope>
    <source>
        <strain evidence="7 8">7539</strain>
    </source>
</reference>
<dbReference type="PROSITE" id="PS00688">
    <property type="entry name" value="SIGMA54_INTERACT_3"/>
    <property type="match status" value="1"/>
</dbReference>
<dbReference type="NCBIfam" id="TIGR00229">
    <property type="entry name" value="sensory_box"/>
    <property type="match status" value="1"/>
</dbReference>
<dbReference type="PANTHER" id="PTHR32071">
    <property type="entry name" value="TRANSCRIPTIONAL REGULATORY PROTEIN"/>
    <property type="match status" value="1"/>
</dbReference>
<dbReference type="InterPro" id="IPR013767">
    <property type="entry name" value="PAS_fold"/>
</dbReference>
<dbReference type="Gene3D" id="3.30.450.20">
    <property type="entry name" value="PAS domain"/>
    <property type="match status" value="1"/>
</dbReference>
<dbReference type="InterPro" id="IPR009057">
    <property type="entry name" value="Homeodomain-like_sf"/>
</dbReference>
<evidence type="ECO:0000256" key="2">
    <source>
        <dbReference type="ARBA" id="ARBA00022840"/>
    </source>
</evidence>
<keyword evidence="4" id="KW-0804">Transcription</keyword>
<dbReference type="SMART" id="SM00091">
    <property type="entry name" value="PAS"/>
    <property type="match status" value="1"/>
</dbReference>
<protein>
    <recommendedName>
        <fullName evidence="9">Sigma-54-dependent Fis family transcriptional regulator</fullName>
    </recommendedName>
</protein>
<dbReference type="FunFam" id="3.40.50.300:FF:000006">
    <property type="entry name" value="DNA-binding transcriptional regulator NtrC"/>
    <property type="match status" value="1"/>
</dbReference>
<evidence type="ECO:0000313" key="8">
    <source>
        <dbReference type="Proteomes" id="UP000216207"/>
    </source>
</evidence>
<comment type="caution">
    <text evidence="7">The sequence shown here is derived from an EMBL/GenBank/DDBJ whole genome shotgun (WGS) entry which is preliminary data.</text>
</comment>
<accession>A0A268NVP0</accession>
<keyword evidence="1" id="KW-0547">Nucleotide-binding</keyword>
<feature type="domain" description="PAS" evidence="6">
    <location>
        <begin position="127"/>
        <end position="163"/>
    </location>
</feature>
<dbReference type="InterPro" id="IPR025944">
    <property type="entry name" value="Sigma_54_int_dom_CS"/>
</dbReference>
<evidence type="ECO:0000313" key="7">
    <source>
        <dbReference type="EMBL" id="PAE87319.1"/>
    </source>
</evidence>
<evidence type="ECO:0000256" key="4">
    <source>
        <dbReference type="ARBA" id="ARBA00023163"/>
    </source>
</evidence>
<dbReference type="Gene3D" id="3.40.50.300">
    <property type="entry name" value="P-loop containing nucleotide triphosphate hydrolases"/>
    <property type="match status" value="1"/>
</dbReference>
<dbReference type="SUPFAM" id="SSF52540">
    <property type="entry name" value="P-loop containing nucleoside triphosphate hydrolases"/>
    <property type="match status" value="1"/>
</dbReference>
<gene>
    <name evidence="7" type="ORF">CHH72_19245</name>
</gene>
<dbReference type="SMART" id="SM00382">
    <property type="entry name" value="AAA"/>
    <property type="match status" value="1"/>
</dbReference>